<feature type="domain" description="Pesticidal crystal protein Cry22Aa Ig-like" evidence="2">
    <location>
        <begin position="42"/>
        <end position="109"/>
    </location>
</feature>
<dbReference type="InterPro" id="IPR013783">
    <property type="entry name" value="Ig-like_fold"/>
</dbReference>
<proteinExistence type="predicted"/>
<dbReference type="EMBL" id="JAAGWD010000004">
    <property type="protein sequence ID" value="NEM98239.1"/>
    <property type="molecule type" value="Genomic_DNA"/>
</dbReference>
<evidence type="ECO:0000256" key="1">
    <source>
        <dbReference type="SAM" id="SignalP"/>
    </source>
</evidence>
<sequence>MKRINISLRLFLLTMLLFAFSACEKDDDTAHVSGITTYAQFEMSGDRFSSIVQGGEFVDPGVTATEGETELPVTVSGTVDTSTPGVYDIVYTAVNSDGFPGSTTRTVAVLPAPEQAGVNIAGTYVRSGVSSTVTKLAPGFYLMPNVWGPNLIPSYIITTDGVNLTLPGNALSGFGPVEGTGTLQGGVMTLLVSLPNFGIADSRRVWERQ</sequence>
<evidence type="ECO:0000313" key="4">
    <source>
        <dbReference type="Proteomes" id="UP000474777"/>
    </source>
</evidence>
<name>A0A6B3LN92_9BACT</name>
<reference evidence="3 4" key="1">
    <citation type="submission" date="2020-02" db="EMBL/GenBank/DDBJ databases">
        <authorList>
            <person name="Kim M.K."/>
        </authorList>
    </citation>
    <scope>NUCLEOTIDE SEQUENCE [LARGE SCALE GENOMIC DNA]</scope>
    <source>
        <strain evidence="3 4">BT327</strain>
    </source>
</reference>
<accession>A0A6B3LN92</accession>
<dbReference type="Gene3D" id="2.60.40.10">
    <property type="entry name" value="Immunoglobulins"/>
    <property type="match status" value="1"/>
</dbReference>
<gene>
    <name evidence="3" type="ORF">GXP69_11080</name>
</gene>
<dbReference type="AlphaFoldDB" id="A0A6B3LN92"/>
<evidence type="ECO:0000313" key="3">
    <source>
        <dbReference type="EMBL" id="NEM98239.1"/>
    </source>
</evidence>
<dbReference type="RefSeq" id="WP_163915124.1">
    <property type="nucleotide sequence ID" value="NZ_JAAGWD010000004.1"/>
</dbReference>
<keyword evidence="1" id="KW-0732">Signal</keyword>
<dbReference type="InterPro" id="IPR032179">
    <property type="entry name" value="Cry22Aa_Ig-like"/>
</dbReference>
<keyword evidence="4" id="KW-1185">Reference proteome</keyword>
<dbReference type="PROSITE" id="PS51257">
    <property type="entry name" value="PROKAR_LIPOPROTEIN"/>
    <property type="match status" value="1"/>
</dbReference>
<feature type="chain" id="PRO_5025678207" evidence="1">
    <location>
        <begin position="22"/>
        <end position="209"/>
    </location>
</feature>
<comment type="caution">
    <text evidence="3">The sequence shown here is derived from an EMBL/GenBank/DDBJ whole genome shotgun (WGS) entry which is preliminary data.</text>
</comment>
<evidence type="ECO:0000259" key="2">
    <source>
        <dbReference type="Pfam" id="PF16403"/>
    </source>
</evidence>
<dbReference type="Proteomes" id="UP000474777">
    <property type="component" value="Unassembled WGS sequence"/>
</dbReference>
<organism evidence="3 4">
    <name type="scientific">Pontibacter burrus</name>
    <dbReference type="NCBI Taxonomy" id="2704466"/>
    <lineage>
        <taxon>Bacteria</taxon>
        <taxon>Pseudomonadati</taxon>
        <taxon>Bacteroidota</taxon>
        <taxon>Cytophagia</taxon>
        <taxon>Cytophagales</taxon>
        <taxon>Hymenobacteraceae</taxon>
        <taxon>Pontibacter</taxon>
    </lineage>
</organism>
<protein>
    <submittedName>
        <fullName evidence="3">DUF5011 domain-containing protein</fullName>
    </submittedName>
</protein>
<feature type="signal peptide" evidence="1">
    <location>
        <begin position="1"/>
        <end position="21"/>
    </location>
</feature>
<dbReference type="Pfam" id="PF16403">
    <property type="entry name" value="Bact_surface_Ig-like"/>
    <property type="match status" value="1"/>
</dbReference>